<gene>
    <name evidence="7" type="ORF">E7746_00665</name>
</gene>
<evidence type="ECO:0000256" key="4">
    <source>
        <dbReference type="ARBA" id="ARBA00022692"/>
    </source>
</evidence>
<comment type="subcellular location">
    <subcellularLocation>
        <location evidence="1">Membrane</location>
        <topology evidence="1">Single-pass membrane protein</topology>
    </subcellularLocation>
</comment>
<keyword evidence="3 7" id="KW-0808">Transferase</keyword>
<dbReference type="GO" id="GO:0016757">
    <property type="term" value="F:glycosyltransferase activity"/>
    <property type="evidence" value="ECO:0007669"/>
    <property type="project" value="UniProtKB-KW"/>
</dbReference>
<dbReference type="AlphaFoldDB" id="A0A4P7VDU6"/>
<evidence type="ECO:0000256" key="6">
    <source>
        <dbReference type="ARBA" id="ARBA00023136"/>
    </source>
</evidence>
<dbReference type="OrthoDB" id="1997677at2"/>
<name>A0A4P7VDU6_9BACT</name>
<dbReference type="PANTHER" id="PTHR21461:SF69">
    <property type="entry name" value="GLYCOSYLTRANSFERASE FAMILY 92 PROTEIN"/>
    <property type="match status" value="1"/>
</dbReference>
<accession>A0A4P7VDU6</accession>
<protein>
    <submittedName>
        <fullName evidence="7">Glycosyltransferase</fullName>
    </submittedName>
</protein>
<evidence type="ECO:0000313" key="8">
    <source>
        <dbReference type="Proteomes" id="UP000297031"/>
    </source>
</evidence>
<evidence type="ECO:0000256" key="1">
    <source>
        <dbReference type="ARBA" id="ARBA00004167"/>
    </source>
</evidence>
<dbReference type="Pfam" id="PF01697">
    <property type="entry name" value="Glyco_transf_92"/>
    <property type="match status" value="1"/>
</dbReference>
<keyword evidence="8" id="KW-1185">Reference proteome</keyword>
<keyword evidence="2" id="KW-0328">Glycosyltransferase</keyword>
<sequence>MKIQHYQLNNEPIPKPISEFVKYKLPLLLYAPVSYTLSLIHRLRSTKHEFRHKVSLCLIFKDEEPYLKEWIDYHILIGVDHFYLYNNNSSDRFMEVLSPYIAQGKVTLIDFPEKYAQVKAYRHCYETFHTETEWLGYIDADEYINLIKYDSLKDLLDKYKNFPSVYLNWRMFGTSGHLKENPDEFTIERYTQAWANLSSTGKGFINNNFPSHSVSVHFHTSRLFSFPILGVLANKSPYRSTHFVSSLGVDKVAYINHYWSRSLEFYRFKDFIKGDSTSAQNKKARKGEGRFEKHELRNICKDFSIQRWLIFLK</sequence>
<dbReference type="EMBL" id="CP039393">
    <property type="protein sequence ID" value="QCD34496.1"/>
    <property type="molecule type" value="Genomic_DNA"/>
</dbReference>
<organism evidence="7 8">
    <name type="scientific">Muribaculum gordoncarteri</name>
    <dbReference type="NCBI Taxonomy" id="2530390"/>
    <lineage>
        <taxon>Bacteria</taxon>
        <taxon>Pseudomonadati</taxon>
        <taxon>Bacteroidota</taxon>
        <taxon>Bacteroidia</taxon>
        <taxon>Bacteroidales</taxon>
        <taxon>Muribaculaceae</taxon>
        <taxon>Muribaculum</taxon>
    </lineage>
</organism>
<proteinExistence type="predicted"/>
<dbReference type="InterPro" id="IPR008166">
    <property type="entry name" value="Glyco_transf_92"/>
</dbReference>
<dbReference type="InterPro" id="IPR029044">
    <property type="entry name" value="Nucleotide-diphossugar_trans"/>
</dbReference>
<reference evidence="7 8" key="1">
    <citation type="submission" date="2019-02" db="EMBL/GenBank/DDBJ databases">
        <title>Isolation and identification of novel species under the genus Muribaculum.</title>
        <authorList>
            <person name="Miyake S."/>
            <person name="Ding Y."/>
            <person name="Low A."/>
            <person name="Soh M."/>
            <person name="Seedorf H."/>
        </authorList>
    </citation>
    <scope>NUCLEOTIDE SEQUENCE [LARGE SCALE GENOMIC DNA]</scope>
    <source>
        <strain evidence="7 8">TLL-A4</strain>
    </source>
</reference>
<dbReference type="GO" id="GO:0016020">
    <property type="term" value="C:membrane"/>
    <property type="evidence" value="ECO:0007669"/>
    <property type="project" value="UniProtKB-SubCell"/>
</dbReference>
<evidence type="ECO:0000256" key="2">
    <source>
        <dbReference type="ARBA" id="ARBA00022676"/>
    </source>
</evidence>
<dbReference type="RefSeq" id="WP_136409506.1">
    <property type="nucleotide sequence ID" value="NZ_CP039393.1"/>
</dbReference>
<dbReference type="Gene3D" id="3.90.550.10">
    <property type="entry name" value="Spore Coat Polysaccharide Biosynthesis Protein SpsA, Chain A"/>
    <property type="match status" value="1"/>
</dbReference>
<dbReference type="Proteomes" id="UP000297031">
    <property type="component" value="Chromosome"/>
</dbReference>
<dbReference type="GO" id="GO:0005737">
    <property type="term" value="C:cytoplasm"/>
    <property type="evidence" value="ECO:0007669"/>
    <property type="project" value="TreeGrafter"/>
</dbReference>
<evidence type="ECO:0000256" key="5">
    <source>
        <dbReference type="ARBA" id="ARBA00022989"/>
    </source>
</evidence>
<dbReference type="KEGG" id="mgod:E7746_00665"/>
<dbReference type="SUPFAM" id="SSF53448">
    <property type="entry name" value="Nucleotide-diphospho-sugar transferases"/>
    <property type="match status" value="1"/>
</dbReference>
<evidence type="ECO:0000256" key="3">
    <source>
        <dbReference type="ARBA" id="ARBA00022679"/>
    </source>
</evidence>
<evidence type="ECO:0000313" key="7">
    <source>
        <dbReference type="EMBL" id="QCD34496.1"/>
    </source>
</evidence>
<keyword evidence="6" id="KW-0472">Membrane</keyword>
<keyword evidence="5" id="KW-1133">Transmembrane helix</keyword>
<dbReference type="PANTHER" id="PTHR21461">
    <property type="entry name" value="GLYCOSYLTRANSFERASE FAMILY 92 PROTEIN"/>
    <property type="match status" value="1"/>
</dbReference>
<keyword evidence="4" id="KW-0812">Transmembrane</keyword>